<sequence>MVDMPNINKGISMGLPWYKSSEVAVTKKIVMQVFLTQKDVCKLLLTNLCLQVVAEALTVSILISSMMNVIILGSPRTCTPNLRYTVCFTNLATWQPSKMRNQKKELSLELCTRGLHRMVQPIRDLETLWDWQHRKVDDVAARRLINFRDKLAEGQPEILICHDMKGGYLDEER</sequence>
<evidence type="ECO:0000313" key="2">
    <source>
        <dbReference type="Proteomes" id="UP000024635"/>
    </source>
</evidence>
<evidence type="ECO:0000313" key="1">
    <source>
        <dbReference type="EMBL" id="EYB83625.1"/>
    </source>
</evidence>
<keyword evidence="2" id="KW-1185">Reference proteome</keyword>
<proteinExistence type="predicted"/>
<dbReference type="AlphaFoldDB" id="A0A016RZ24"/>
<dbReference type="STRING" id="53326.A0A016RZ24"/>
<comment type="caution">
    <text evidence="1">The sequence shown here is derived from an EMBL/GenBank/DDBJ whole genome shotgun (WGS) entry which is preliminary data.</text>
</comment>
<dbReference type="OrthoDB" id="284473at2759"/>
<reference evidence="2" key="1">
    <citation type="journal article" date="2015" name="Nat. Genet.">
        <title>The genome and transcriptome of the zoonotic hookworm Ancylostoma ceylanicum identify infection-specific gene families.</title>
        <authorList>
            <person name="Schwarz E.M."/>
            <person name="Hu Y."/>
            <person name="Antoshechkin I."/>
            <person name="Miller M.M."/>
            <person name="Sternberg P.W."/>
            <person name="Aroian R.V."/>
        </authorList>
    </citation>
    <scope>NUCLEOTIDE SEQUENCE</scope>
    <source>
        <strain evidence="2">HY135</strain>
    </source>
</reference>
<name>A0A016RZ24_9BILA</name>
<accession>A0A016RZ24</accession>
<dbReference type="Proteomes" id="UP000024635">
    <property type="component" value="Unassembled WGS sequence"/>
</dbReference>
<organism evidence="1 2">
    <name type="scientific">Ancylostoma ceylanicum</name>
    <dbReference type="NCBI Taxonomy" id="53326"/>
    <lineage>
        <taxon>Eukaryota</taxon>
        <taxon>Metazoa</taxon>
        <taxon>Ecdysozoa</taxon>
        <taxon>Nematoda</taxon>
        <taxon>Chromadorea</taxon>
        <taxon>Rhabditida</taxon>
        <taxon>Rhabditina</taxon>
        <taxon>Rhabditomorpha</taxon>
        <taxon>Strongyloidea</taxon>
        <taxon>Ancylostomatidae</taxon>
        <taxon>Ancylostomatinae</taxon>
        <taxon>Ancylostoma</taxon>
    </lineage>
</organism>
<dbReference type="EMBL" id="JARK01001668">
    <property type="protein sequence ID" value="EYB83625.1"/>
    <property type="molecule type" value="Genomic_DNA"/>
</dbReference>
<gene>
    <name evidence="1" type="primary">Acey_s0332.g2768</name>
    <name evidence="1" type="ORF">Y032_0332g2768</name>
</gene>
<protein>
    <submittedName>
        <fullName evidence="1">Uncharacterized protein</fullName>
    </submittedName>
</protein>